<dbReference type="Gene3D" id="3.20.20.70">
    <property type="entry name" value="Aldolase class I"/>
    <property type="match status" value="1"/>
</dbReference>
<dbReference type="PANTHER" id="PTHR43524">
    <property type="entry name" value="RADICAL SAM SUPERFAMILY PROTEIN"/>
    <property type="match status" value="1"/>
</dbReference>
<dbReference type="GO" id="GO:0046872">
    <property type="term" value="F:metal ion binding"/>
    <property type="evidence" value="ECO:0007669"/>
    <property type="project" value="UniProtKB-KW"/>
</dbReference>
<reference evidence="6" key="1">
    <citation type="journal article" date="2021" name="PeerJ">
        <title>Extensive microbial diversity within the chicken gut microbiome revealed by metagenomics and culture.</title>
        <authorList>
            <person name="Gilroy R."/>
            <person name="Ravi A."/>
            <person name="Getino M."/>
            <person name="Pursley I."/>
            <person name="Horton D.L."/>
            <person name="Alikhan N.F."/>
            <person name="Baker D."/>
            <person name="Gharbi K."/>
            <person name="Hall N."/>
            <person name="Watson M."/>
            <person name="Adriaenssens E.M."/>
            <person name="Foster-Nyarko E."/>
            <person name="Jarju S."/>
            <person name="Secka A."/>
            <person name="Antonio M."/>
            <person name="Oren A."/>
            <person name="Chaudhuri R.R."/>
            <person name="La Ragione R."/>
            <person name="Hildebrand F."/>
            <person name="Pallen M.J."/>
        </authorList>
    </citation>
    <scope>NUCLEOTIDE SEQUENCE</scope>
    <source>
        <strain evidence="6">CHK192-9172</strain>
    </source>
</reference>
<protein>
    <submittedName>
        <fullName evidence="6">Radical SAM protein</fullName>
    </submittedName>
</protein>
<dbReference type="PANTHER" id="PTHR43524:SF1">
    <property type="entry name" value="RADICAL SAM SUPERFAMILY PROTEIN"/>
    <property type="match status" value="1"/>
</dbReference>
<dbReference type="SFLD" id="SFLDG01067">
    <property type="entry name" value="SPASM/twitch_domain_containing"/>
    <property type="match status" value="1"/>
</dbReference>
<reference evidence="6" key="2">
    <citation type="submission" date="2021-04" db="EMBL/GenBank/DDBJ databases">
        <authorList>
            <person name="Gilroy R."/>
        </authorList>
    </citation>
    <scope>NUCLEOTIDE SEQUENCE</scope>
    <source>
        <strain evidence="6">CHK192-9172</strain>
    </source>
</reference>
<keyword evidence="3" id="KW-0408">Iron</keyword>
<evidence type="ECO:0000256" key="1">
    <source>
        <dbReference type="ARBA" id="ARBA00022691"/>
    </source>
</evidence>
<dbReference type="InterPro" id="IPR058240">
    <property type="entry name" value="rSAM_sf"/>
</dbReference>
<feature type="domain" description="Radical SAM core" evidence="5">
    <location>
        <begin position="108"/>
        <end position="322"/>
    </location>
</feature>
<dbReference type="SFLD" id="SFLDS00029">
    <property type="entry name" value="Radical_SAM"/>
    <property type="match status" value="1"/>
</dbReference>
<dbReference type="SUPFAM" id="SSF102114">
    <property type="entry name" value="Radical SAM enzymes"/>
    <property type="match status" value="1"/>
</dbReference>
<sequence length="454" mass="51598">MGNVVEKAKIAAMSVSLSKAWQYLGNDPETNIPKLMDLVDKVAPEGWYEEQRKAFRGAIDAKNNWYQLIMKVWELDEGVRNTFFNNFIVNASLAGSAKQEKTKEKEGCNVPWAILLDPTSACNLHCTGCWAAEYGNRLNLTFDELDSIVTQGKKLGTYMYIFTGGEPMVRKKDIIALCEKHSDCEFLSFTNGTLIDEDFCHEMLRVKNFVPAISLEGFEEANDGRRGSGDYEKVMHAMELMKEHKLPFGISACYTSQNYQDISSEPFFDMIIDAGALFVWFFHYMPVGNGAVPELLPNPEQRTEVYKRIREFRQTKPIFSMDFQNDAEYVGGCIAGGRRYLHINAKGDVEPCVFIHYSNANIRECTLLEALKSPIFMAYHDGQPFNDNMLRPCPMLENPEKLRAMVKAADAKSTDYEAPESVDTLCGRCKSYAENWKPQADFLWEQCGKGKRDK</sequence>
<dbReference type="GO" id="GO:0051536">
    <property type="term" value="F:iron-sulfur cluster binding"/>
    <property type="evidence" value="ECO:0007669"/>
    <property type="project" value="UniProtKB-KW"/>
</dbReference>
<organism evidence="6 7">
    <name type="scientific">Candidatus Eubacterium avistercoris</name>
    <dbReference type="NCBI Taxonomy" id="2838567"/>
    <lineage>
        <taxon>Bacteria</taxon>
        <taxon>Bacillati</taxon>
        <taxon>Bacillota</taxon>
        <taxon>Clostridia</taxon>
        <taxon>Eubacteriales</taxon>
        <taxon>Eubacteriaceae</taxon>
        <taxon>Eubacterium</taxon>
    </lineage>
</organism>
<keyword evidence="4" id="KW-0411">Iron-sulfur</keyword>
<evidence type="ECO:0000313" key="6">
    <source>
        <dbReference type="EMBL" id="HIZ06815.1"/>
    </source>
</evidence>
<dbReference type="CDD" id="cd21128">
    <property type="entry name" value="SPASM_rSAM"/>
    <property type="match status" value="1"/>
</dbReference>
<dbReference type="InterPro" id="IPR013785">
    <property type="entry name" value="Aldolase_TIM"/>
</dbReference>
<accession>A0A9D2D1J1</accession>
<name>A0A9D2D1J1_9FIRM</name>
<gene>
    <name evidence="6" type="ORF">IAA08_02630</name>
</gene>
<dbReference type="Pfam" id="PF04055">
    <property type="entry name" value="Radical_SAM"/>
    <property type="match status" value="1"/>
</dbReference>
<comment type="caution">
    <text evidence="6">The sequence shown here is derived from an EMBL/GenBank/DDBJ whole genome shotgun (WGS) entry which is preliminary data.</text>
</comment>
<evidence type="ECO:0000256" key="2">
    <source>
        <dbReference type="ARBA" id="ARBA00022723"/>
    </source>
</evidence>
<keyword evidence="1" id="KW-0949">S-adenosyl-L-methionine</keyword>
<dbReference type="Proteomes" id="UP000824024">
    <property type="component" value="Unassembled WGS sequence"/>
</dbReference>
<dbReference type="CDD" id="cd01335">
    <property type="entry name" value="Radical_SAM"/>
    <property type="match status" value="1"/>
</dbReference>
<dbReference type="InterPro" id="IPR007197">
    <property type="entry name" value="rSAM"/>
</dbReference>
<proteinExistence type="predicted"/>
<evidence type="ECO:0000313" key="7">
    <source>
        <dbReference type="Proteomes" id="UP000824024"/>
    </source>
</evidence>
<dbReference type="AlphaFoldDB" id="A0A9D2D1J1"/>
<evidence type="ECO:0000256" key="4">
    <source>
        <dbReference type="ARBA" id="ARBA00023014"/>
    </source>
</evidence>
<dbReference type="GO" id="GO:0003824">
    <property type="term" value="F:catalytic activity"/>
    <property type="evidence" value="ECO:0007669"/>
    <property type="project" value="InterPro"/>
</dbReference>
<evidence type="ECO:0000256" key="3">
    <source>
        <dbReference type="ARBA" id="ARBA00023004"/>
    </source>
</evidence>
<dbReference type="EMBL" id="DXCH01000070">
    <property type="protein sequence ID" value="HIZ06815.1"/>
    <property type="molecule type" value="Genomic_DNA"/>
</dbReference>
<keyword evidence="2" id="KW-0479">Metal-binding</keyword>
<dbReference type="PROSITE" id="PS51918">
    <property type="entry name" value="RADICAL_SAM"/>
    <property type="match status" value="1"/>
</dbReference>
<evidence type="ECO:0000259" key="5">
    <source>
        <dbReference type="PROSITE" id="PS51918"/>
    </source>
</evidence>